<dbReference type="PRINTS" id="PR00839">
    <property type="entry name" value="V8PROTEASE"/>
</dbReference>
<dbReference type="RefSeq" id="WP_172209881.1">
    <property type="nucleotide sequence ID" value="NZ_BLLI01000098.1"/>
</dbReference>
<feature type="chain" id="PRO_5025706252" description="Serine protease" evidence="6">
    <location>
        <begin position="26"/>
        <end position="313"/>
    </location>
</feature>
<dbReference type="Gene3D" id="2.40.10.10">
    <property type="entry name" value="Trypsin-like serine proteases"/>
    <property type="match status" value="2"/>
</dbReference>
<dbReference type="PANTHER" id="PTHR15462">
    <property type="entry name" value="SERINE PROTEASE"/>
    <property type="match status" value="1"/>
</dbReference>
<comment type="caution">
    <text evidence="7">The sequence shown here is derived from an EMBL/GenBank/DDBJ whole genome shotgun (WGS) entry which is preliminary data.</text>
</comment>
<evidence type="ECO:0000256" key="4">
    <source>
        <dbReference type="ARBA" id="ARBA00022801"/>
    </source>
</evidence>
<dbReference type="InterPro" id="IPR008256">
    <property type="entry name" value="Peptidase_S1B"/>
</dbReference>
<dbReference type="GO" id="GO:0006508">
    <property type="term" value="P:proteolysis"/>
    <property type="evidence" value="ECO:0007669"/>
    <property type="project" value="UniProtKB-KW"/>
</dbReference>
<dbReference type="InterPro" id="IPR050966">
    <property type="entry name" value="Glutamyl_endopeptidase"/>
</dbReference>
<feature type="signal peptide" evidence="6">
    <location>
        <begin position="1"/>
        <end position="25"/>
    </location>
</feature>
<dbReference type="PROSITE" id="PS00673">
    <property type="entry name" value="V8_SER"/>
    <property type="match status" value="1"/>
</dbReference>
<protein>
    <recommendedName>
        <fullName evidence="6">Serine protease</fullName>
        <ecNumber evidence="6">3.4.21.-</ecNumber>
    </recommendedName>
</protein>
<evidence type="ECO:0000256" key="6">
    <source>
        <dbReference type="RuleBase" id="RU004296"/>
    </source>
</evidence>
<reference evidence="7 8" key="1">
    <citation type="submission" date="2020-02" db="EMBL/GenBank/DDBJ databases">
        <title>Draft genome sequence of Lactococcus sp. Hs30E4-3.</title>
        <authorList>
            <person name="Noda S."/>
            <person name="Yuki M."/>
            <person name="Ohkuma M."/>
        </authorList>
    </citation>
    <scope>NUCLEOTIDE SEQUENCE [LARGE SCALE GENOMIC DNA]</scope>
    <source>
        <strain evidence="7 8">Hs30E4-3</strain>
    </source>
</reference>
<dbReference type="EMBL" id="BLLI01000098">
    <property type="protein sequence ID" value="GFH43444.1"/>
    <property type="molecule type" value="Genomic_DNA"/>
</dbReference>
<keyword evidence="8" id="KW-1185">Reference proteome</keyword>
<evidence type="ECO:0000313" key="7">
    <source>
        <dbReference type="EMBL" id="GFH43444.1"/>
    </source>
</evidence>
<name>A0A6A0BG16_9LACT</name>
<gene>
    <name evidence="7" type="ORF">Hs30E_19950</name>
</gene>
<dbReference type="SUPFAM" id="SSF50494">
    <property type="entry name" value="Trypsin-like serine proteases"/>
    <property type="match status" value="1"/>
</dbReference>
<accession>A0A6A0BG16</accession>
<keyword evidence="3 6" id="KW-0732">Signal</keyword>
<keyword evidence="5 6" id="KW-0720">Serine protease</keyword>
<dbReference type="EC" id="3.4.21.-" evidence="6"/>
<dbReference type="InterPro" id="IPR043504">
    <property type="entry name" value="Peptidase_S1_PA_chymotrypsin"/>
</dbReference>
<dbReference type="Pfam" id="PF13365">
    <property type="entry name" value="Trypsin_2"/>
    <property type="match status" value="1"/>
</dbReference>
<keyword evidence="2 6" id="KW-0645">Protease</keyword>
<dbReference type="AlphaFoldDB" id="A0A6A0BG16"/>
<comment type="similarity">
    <text evidence="1 6">Belongs to the peptidase S1B family.</text>
</comment>
<keyword evidence="4 6" id="KW-0378">Hydrolase</keyword>
<dbReference type="PANTHER" id="PTHR15462:SF8">
    <property type="entry name" value="SERINE PROTEASE"/>
    <property type="match status" value="1"/>
</dbReference>
<organism evidence="7 8">
    <name type="scientific">Pseudolactococcus hodotermopsidis</name>
    <dbReference type="NCBI Taxonomy" id="2709157"/>
    <lineage>
        <taxon>Bacteria</taxon>
        <taxon>Bacillati</taxon>
        <taxon>Bacillota</taxon>
        <taxon>Bacilli</taxon>
        <taxon>Lactobacillales</taxon>
        <taxon>Streptococcaceae</taxon>
        <taxon>Pseudolactococcus</taxon>
    </lineage>
</organism>
<dbReference type="Proteomes" id="UP000480303">
    <property type="component" value="Unassembled WGS sequence"/>
</dbReference>
<dbReference type="InterPro" id="IPR000126">
    <property type="entry name" value="V8_ser_AS"/>
</dbReference>
<evidence type="ECO:0000256" key="1">
    <source>
        <dbReference type="ARBA" id="ARBA00008764"/>
    </source>
</evidence>
<proteinExistence type="inferred from homology"/>
<evidence type="ECO:0000313" key="8">
    <source>
        <dbReference type="Proteomes" id="UP000480303"/>
    </source>
</evidence>
<evidence type="ECO:0000256" key="5">
    <source>
        <dbReference type="ARBA" id="ARBA00022825"/>
    </source>
</evidence>
<dbReference type="InterPro" id="IPR009003">
    <property type="entry name" value="Peptidase_S1_PA"/>
</dbReference>
<evidence type="ECO:0000256" key="3">
    <source>
        <dbReference type="ARBA" id="ARBA00022729"/>
    </source>
</evidence>
<dbReference type="GO" id="GO:0008236">
    <property type="term" value="F:serine-type peptidase activity"/>
    <property type="evidence" value="ECO:0007669"/>
    <property type="project" value="UniProtKB-KW"/>
</dbReference>
<evidence type="ECO:0000256" key="2">
    <source>
        <dbReference type="ARBA" id="ARBA00022670"/>
    </source>
</evidence>
<sequence>MKLNKKFFILLTIGLITTTFQTTHAEEYPEILPPSQNTITIGENDSETAVSGITAYNLDTEDEELVPLPKSSRTQFPSAEGFVPNNIPLEKEARKIIGWDNRYRVTNTTSFPNSAIGKIEITFPDNKVYIGTAWMYGNKVAVTAGHCLYSKANGGWAKQVAFFPGKNGSSNPLGVYYATNLYTDTQYVKYEDQNYDWGMLRFGTNVGYNTGYFGALTTDYSQIGSYVTVRGYPGDKPSGQLWTMSGSIIGNSLGSSKLNYQMDTYGGQSGSPVYNNSYQAVAIHTNSGGLAQYNQGERIDRSLFDIITDARKW</sequence>